<comment type="similarity">
    <text evidence="2 18">Belongs to the cation transport ATPase (P-type) (TC 3.A.3) family. Type IB subfamily.</text>
</comment>
<feature type="transmembrane region" description="Helical" evidence="18">
    <location>
        <begin position="245"/>
        <end position="261"/>
    </location>
</feature>
<dbReference type="EC" id="7.2.2.8" evidence="3"/>
<evidence type="ECO:0000256" key="7">
    <source>
        <dbReference type="ARBA" id="ARBA00022723"/>
    </source>
</evidence>
<dbReference type="PANTHER" id="PTHR43520">
    <property type="entry name" value="ATP7, ISOFORM B"/>
    <property type="match status" value="1"/>
</dbReference>
<dbReference type="InterPro" id="IPR023214">
    <property type="entry name" value="HAD_sf"/>
</dbReference>
<dbReference type="PRINTS" id="PR00119">
    <property type="entry name" value="CATATPASE"/>
</dbReference>
<dbReference type="SUPFAM" id="SSF81665">
    <property type="entry name" value="Calcium ATPase, transmembrane domain M"/>
    <property type="match status" value="1"/>
</dbReference>
<keyword evidence="6 18" id="KW-0812">Transmembrane</keyword>
<dbReference type="SUPFAM" id="SSF55008">
    <property type="entry name" value="HMA, heavy metal-associated domain"/>
    <property type="match status" value="2"/>
</dbReference>
<dbReference type="InterPro" id="IPR036163">
    <property type="entry name" value="HMA_dom_sf"/>
</dbReference>
<sequence>MRRVMFGITGMSCAGCAARIEKELGRMAGVGAAVVNFATEELAVEFDEAATSGEAIAARVKELGYGTKPVAAAGELRFGVRGLHCASCVANLEKKLLSDSAVTAAVVNLAQEEALVRFDPARIGQADIFALVAEAGYTPVEPERGGAESASELLSQRNWFILSLILSLPIMLTMTLHDNRAVGWMNLVLATAVQFSAGLTFYRGSWFALKNRSTNMDVLVALGTSAAYFYSLCAFFGAFGEHGGHVFFETSAMLIAFIRLGKYLEARARGKAGEALKKLLRLQADKARLVTPEGEREVPASAVRVGDLVRVFPGEALPVDGEVVAGSSTVDESMVTGESVPVAKKPGDPVTGATVNKGGVLTVRATRIGEETLLAQIVRMVREAQADKAPIQRFADRVSGVFVPVVIALALLTFAVWFWGVGAEFLFAFKLAIAVVVIACPCAMGLATPTAIMVGSGVGLSRGILVKRGSVLENISRVQAILLDKTGTLTRGEPTLTDLVPAPGETEERLLKLLAAAESRSTHPLAQAAVAGAAERGVAPQEAVDCREIEGGGVACTVAGEPVMAGNARFLEEAGIATAPLAEAAARLAGEGKSLVFVASGGRLVGLAALADRLKEGSAAAVAAMKGMGIATFMITGDHRDVAAAVAREAGVDGFEAEVLPGRKQEVVREYQARGLFTAMVGDGINDAPALARADVGIAIGGGTDVAKETGDVILVRDDLMDVVRAIRLGRATLAKVKQNLFWALFYNILGIPVAAGVLYHPLDITLRPEYAGLAMAFSSVSVVTNSLLLRRAAGRL</sequence>
<keyword evidence="9 18" id="KW-0547">Nucleotide-binding</keyword>
<dbReference type="InterPro" id="IPR008250">
    <property type="entry name" value="ATPase_P-typ_transduc_dom_A_sf"/>
</dbReference>
<dbReference type="InterPro" id="IPR017969">
    <property type="entry name" value="Heavy-metal-associated_CS"/>
</dbReference>
<keyword evidence="12" id="KW-0460">Magnesium</keyword>
<evidence type="ECO:0000259" key="19">
    <source>
        <dbReference type="PROSITE" id="PS50846"/>
    </source>
</evidence>
<evidence type="ECO:0000256" key="5">
    <source>
        <dbReference type="ARBA" id="ARBA00022475"/>
    </source>
</evidence>
<evidence type="ECO:0000256" key="6">
    <source>
        <dbReference type="ARBA" id="ARBA00022692"/>
    </source>
</evidence>
<keyword evidence="5 18" id="KW-1003">Cell membrane</keyword>
<dbReference type="SUPFAM" id="SSF81653">
    <property type="entry name" value="Calcium ATPase, transduction domain A"/>
    <property type="match status" value="1"/>
</dbReference>
<dbReference type="InterPro" id="IPR023299">
    <property type="entry name" value="ATPase_P-typ_cyto_dom_N"/>
</dbReference>
<dbReference type="PRINTS" id="PR00120">
    <property type="entry name" value="HATPASE"/>
</dbReference>
<dbReference type="PANTHER" id="PTHR43520:SF8">
    <property type="entry name" value="P-TYPE CU(+) TRANSPORTER"/>
    <property type="match status" value="1"/>
</dbReference>
<dbReference type="GO" id="GO:0005524">
    <property type="term" value="F:ATP binding"/>
    <property type="evidence" value="ECO:0007669"/>
    <property type="project" value="UniProtKB-UniRule"/>
</dbReference>
<evidence type="ECO:0000256" key="15">
    <source>
        <dbReference type="ARBA" id="ARBA00023008"/>
    </source>
</evidence>
<evidence type="ECO:0000256" key="4">
    <source>
        <dbReference type="ARBA" id="ARBA00022448"/>
    </source>
</evidence>
<dbReference type="FunFam" id="3.30.70.100:FF:000001">
    <property type="entry name" value="ATPase copper transporting beta"/>
    <property type="match status" value="1"/>
</dbReference>
<dbReference type="InterPro" id="IPR059000">
    <property type="entry name" value="ATPase_P-type_domA"/>
</dbReference>
<keyword evidence="7 18" id="KW-0479">Metal-binding</keyword>
<reference evidence="20" key="1">
    <citation type="journal article" date="2020" name="mSystems">
        <title>Genome- and Community-Level Interaction Insights into Carbon Utilization and Element Cycling Functions of Hydrothermarchaeota in Hydrothermal Sediment.</title>
        <authorList>
            <person name="Zhou Z."/>
            <person name="Liu Y."/>
            <person name="Xu W."/>
            <person name="Pan J."/>
            <person name="Luo Z.H."/>
            <person name="Li M."/>
        </authorList>
    </citation>
    <scope>NUCLEOTIDE SEQUENCE [LARGE SCALE GENOMIC DNA]</scope>
    <source>
        <strain evidence="20">SpSt-349</strain>
    </source>
</reference>
<dbReference type="Gene3D" id="3.40.1110.10">
    <property type="entry name" value="Calcium-transporting ATPase, cytoplasmic domain N"/>
    <property type="match status" value="1"/>
</dbReference>
<dbReference type="Gene3D" id="3.30.70.100">
    <property type="match status" value="2"/>
</dbReference>
<name>A0A831XCP9_GEOME</name>
<feature type="transmembrane region" description="Helical" evidence="18">
    <location>
        <begin position="159"/>
        <end position="177"/>
    </location>
</feature>
<comment type="subcellular location">
    <subcellularLocation>
        <location evidence="1">Cell membrane</location>
        <topology evidence="1">Multi-pass membrane protein</topology>
    </subcellularLocation>
</comment>
<accession>A0A831XCP9</accession>
<feature type="transmembrane region" description="Helical" evidence="18">
    <location>
        <begin position="398"/>
        <end position="419"/>
    </location>
</feature>
<keyword evidence="8" id="KW-0677">Repeat</keyword>
<dbReference type="FunFam" id="2.70.150.10:FF:000020">
    <property type="entry name" value="Copper-exporting P-type ATPase A"/>
    <property type="match status" value="1"/>
</dbReference>
<dbReference type="SUPFAM" id="SSF56784">
    <property type="entry name" value="HAD-like"/>
    <property type="match status" value="1"/>
</dbReference>
<dbReference type="PROSITE" id="PS00154">
    <property type="entry name" value="ATPASE_E1_E2"/>
    <property type="match status" value="1"/>
</dbReference>
<dbReference type="InterPro" id="IPR027256">
    <property type="entry name" value="P-typ_ATPase_IB"/>
</dbReference>
<evidence type="ECO:0000256" key="2">
    <source>
        <dbReference type="ARBA" id="ARBA00006024"/>
    </source>
</evidence>
<dbReference type="GO" id="GO:0043682">
    <property type="term" value="F:P-type divalent copper transporter activity"/>
    <property type="evidence" value="ECO:0007669"/>
    <property type="project" value="TreeGrafter"/>
</dbReference>
<feature type="transmembrane region" description="Helical" evidence="18">
    <location>
        <begin position="772"/>
        <end position="790"/>
    </location>
</feature>
<keyword evidence="10" id="KW-0187">Copper transport</keyword>
<dbReference type="GO" id="GO:0005886">
    <property type="term" value="C:plasma membrane"/>
    <property type="evidence" value="ECO:0007669"/>
    <property type="project" value="UniProtKB-SubCell"/>
</dbReference>
<evidence type="ECO:0000313" key="20">
    <source>
        <dbReference type="EMBL" id="HEN40779.1"/>
    </source>
</evidence>
<dbReference type="CDD" id="cd00371">
    <property type="entry name" value="HMA"/>
    <property type="match status" value="2"/>
</dbReference>
<dbReference type="Pfam" id="PF00702">
    <property type="entry name" value="Hydrolase"/>
    <property type="match status" value="1"/>
</dbReference>
<gene>
    <name evidence="20" type="ORF">ENQ87_00150</name>
</gene>
<organism evidence="20">
    <name type="scientific">Geobacter metallireducens</name>
    <dbReference type="NCBI Taxonomy" id="28232"/>
    <lineage>
        <taxon>Bacteria</taxon>
        <taxon>Pseudomonadati</taxon>
        <taxon>Thermodesulfobacteriota</taxon>
        <taxon>Desulfuromonadia</taxon>
        <taxon>Geobacterales</taxon>
        <taxon>Geobacteraceae</taxon>
        <taxon>Geobacter</taxon>
    </lineage>
</organism>
<keyword evidence="11 18" id="KW-0067">ATP-binding</keyword>
<dbReference type="CDD" id="cd02094">
    <property type="entry name" value="P-type_ATPase_Cu-like"/>
    <property type="match status" value="1"/>
</dbReference>
<dbReference type="NCBIfam" id="TIGR01511">
    <property type="entry name" value="ATPase-IB1_Cu"/>
    <property type="match status" value="1"/>
</dbReference>
<evidence type="ECO:0000256" key="12">
    <source>
        <dbReference type="ARBA" id="ARBA00022842"/>
    </source>
</evidence>
<evidence type="ECO:0000256" key="9">
    <source>
        <dbReference type="ARBA" id="ARBA00022741"/>
    </source>
</evidence>
<feature type="domain" description="HMA" evidence="19">
    <location>
        <begin position="2"/>
        <end position="68"/>
    </location>
</feature>
<comment type="caution">
    <text evidence="20">The sequence shown here is derived from an EMBL/GenBank/DDBJ whole genome shotgun (WGS) entry which is preliminary data.</text>
</comment>
<dbReference type="NCBIfam" id="TIGR01525">
    <property type="entry name" value="ATPase-IB_hvy"/>
    <property type="match status" value="1"/>
</dbReference>
<evidence type="ECO:0000256" key="16">
    <source>
        <dbReference type="ARBA" id="ARBA00023065"/>
    </source>
</evidence>
<evidence type="ECO:0000256" key="13">
    <source>
        <dbReference type="ARBA" id="ARBA00022967"/>
    </source>
</evidence>
<dbReference type="InterPro" id="IPR006121">
    <property type="entry name" value="HMA_dom"/>
</dbReference>
<proteinExistence type="inferred from homology"/>
<dbReference type="InterPro" id="IPR044492">
    <property type="entry name" value="P_typ_ATPase_HD_dom"/>
</dbReference>
<keyword evidence="15" id="KW-0186">Copper</keyword>
<evidence type="ECO:0000256" key="10">
    <source>
        <dbReference type="ARBA" id="ARBA00022796"/>
    </source>
</evidence>
<dbReference type="InterPro" id="IPR018303">
    <property type="entry name" value="ATPase_P-typ_P_site"/>
</dbReference>
<dbReference type="InterPro" id="IPR006122">
    <property type="entry name" value="HMA_Cu_ion-bd"/>
</dbReference>
<dbReference type="EMBL" id="DSOV01000001">
    <property type="protein sequence ID" value="HEN40779.1"/>
    <property type="molecule type" value="Genomic_DNA"/>
</dbReference>
<keyword evidence="14 18" id="KW-1133">Transmembrane helix</keyword>
<dbReference type="Gene3D" id="2.70.150.10">
    <property type="entry name" value="Calcium-transporting ATPase, cytoplasmic transduction domain A"/>
    <property type="match status" value="1"/>
</dbReference>
<dbReference type="SFLD" id="SFLDS00003">
    <property type="entry name" value="Haloacid_Dehalogenase"/>
    <property type="match status" value="1"/>
</dbReference>
<feature type="transmembrane region" description="Helical" evidence="18">
    <location>
        <begin position="218"/>
        <end position="239"/>
    </location>
</feature>
<evidence type="ECO:0000256" key="17">
    <source>
        <dbReference type="ARBA" id="ARBA00023136"/>
    </source>
</evidence>
<dbReference type="Pfam" id="PF00122">
    <property type="entry name" value="E1-E2_ATPase"/>
    <property type="match status" value="1"/>
</dbReference>
<feature type="transmembrane region" description="Helical" evidence="18">
    <location>
        <begin position="183"/>
        <end position="206"/>
    </location>
</feature>
<dbReference type="GO" id="GO:0055070">
    <property type="term" value="P:copper ion homeostasis"/>
    <property type="evidence" value="ECO:0007669"/>
    <property type="project" value="TreeGrafter"/>
</dbReference>
<dbReference type="InterPro" id="IPR036412">
    <property type="entry name" value="HAD-like_sf"/>
</dbReference>
<feature type="transmembrane region" description="Helical" evidence="18">
    <location>
        <begin position="741"/>
        <end position="760"/>
    </location>
</feature>
<keyword evidence="13" id="KW-1278">Translocase</keyword>
<dbReference type="FunFam" id="3.30.70.100:FF:000005">
    <property type="entry name" value="Copper-exporting P-type ATPase A"/>
    <property type="match status" value="1"/>
</dbReference>
<dbReference type="AlphaFoldDB" id="A0A831XCP9"/>
<feature type="domain" description="HMA" evidence="19">
    <location>
        <begin position="74"/>
        <end position="140"/>
    </location>
</feature>
<evidence type="ECO:0000256" key="18">
    <source>
        <dbReference type="RuleBase" id="RU362081"/>
    </source>
</evidence>
<dbReference type="PROSITE" id="PS01047">
    <property type="entry name" value="HMA_1"/>
    <property type="match status" value="2"/>
</dbReference>
<keyword evidence="4" id="KW-0813">Transport</keyword>
<keyword evidence="16" id="KW-0406">Ion transport</keyword>
<evidence type="ECO:0000256" key="14">
    <source>
        <dbReference type="ARBA" id="ARBA00022989"/>
    </source>
</evidence>
<evidence type="ECO:0000256" key="3">
    <source>
        <dbReference type="ARBA" id="ARBA00012517"/>
    </source>
</evidence>
<evidence type="ECO:0000256" key="11">
    <source>
        <dbReference type="ARBA" id="ARBA00022840"/>
    </source>
</evidence>
<dbReference type="PROSITE" id="PS50846">
    <property type="entry name" value="HMA_2"/>
    <property type="match status" value="2"/>
</dbReference>
<dbReference type="NCBIfam" id="TIGR01494">
    <property type="entry name" value="ATPase_P-type"/>
    <property type="match status" value="1"/>
</dbReference>
<dbReference type="SFLD" id="SFLDG00002">
    <property type="entry name" value="C1.7:_P-type_atpase_like"/>
    <property type="match status" value="1"/>
</dbReference>
<dbReference type="Gene3D" id="3.40.50.1000">
    <property type="entry name" value="HAD superfamily/HAD-like"/>
    <property type="match status" value="1"/>
</dbReference>
<evidence type="ECO:0000256" key="1">
    <source>
        <dbReference type="ARBA" id="ARBA00004651"/>
    </source>
</evidence>
<dbReference type="GO" id="GO:0060003">
    <property type="term" value="P:copper ion export"/>
    <property type="evidence" value="ECO:0007669"/>
    <property type="project" value="UniProtKB-ARBA"/>
</dbReference>
<dbReference type="InterPro" id="IPR001757">
    <property type="entry name" value="P_typ_ATPase"/>
</dbReference>
<dbReference type="NCBIfam" id="TIGR00003">
    <property type="entry name" value="copper ion binding protein"/>
    <property type="match status" value="1"/>
</dbReference>
<dbReference type="GO" id="GO:0016887">
    <property type="term" value="F:ATP hydrolysis activity"/>
    <property type="evidence" value="ECO:0007669"/>
    <property type="project" value="InterPro"/>
</dbReference>
<protein>
    <recommendedName>
        <fullName evidence="3">P-type Cu(+) transporter</fullName>
        <ecNumber evidence="3">7.2.2.8</ecNumber>
    </recommendedName>
</protein>
<dbReference type="GO" id="GO:0140581">
    <property type="term" value="F:P-type monovalent copper transporter activity"/>
    <property type="evidence" value="ECO:0007669"/>
    <property type="project" value="UniProtKB-EC"/>
</dbReference>
<dbReference type="SFLD" id="SFLDF00027">
    <property type="entry name" value="p-type_atpase"/>
    <property type="match status" value="1"/>
</dbReference>
<dbReference type="Pfam" id="PF00403">
    <property type="entry name" value="HMA"/>
    <property type="match status" value="2"/>
</dbReference>
<evidence type="ECO:0000256" key="8">
    <source>
        <dbReference type="ARBA" id="ARBA00022737"/>
    </source>
</evidence>
<feature type="transmembrane region" description="Helical" evidence="18">
    <location>
        <begin position="425"/>
        <end position="447"/>
    </location>
</feature>
<keyword evidence="17 18" id="KW-0472">Membrane</keyword>
<dbReference type="GO" id="GO:0005507">
    <property type="term" value="F:copper ion binding"/>
    <property type="evidence" value="ECO:0007669"/>
    <property type="project" value="InterPro"/>
</dbReference>
<dbReference type="InterPro" id="IPR023298">
    <property type="entry name" value="ATPase_P-typ_TM_dom_sf"/>
</dbReference>